<evidence type="ECO:0000256" key="3">
    <source>
        <dbReference type="ARBA" id="ARBA00022741"/>
    </source>
</evidence>
<accession>A0A2Z2NZE3</accession>
<dbReference type="InterPro" id="IPR003593">
    <property type="entry name" value="AAA+_ATPase"/>
</dbReference>
<evidence type="ECO:0000313" key="7">
    <source>
        <dbReference type="Proteomes" id="UP000250079"/>
    </source>
</evidence>
<dbReference type="PANTHER" id="PTHR43790">
    <property type="entry name" value="CARBOHYDRATE TRANSPORT ATP-BINDING PROTEIN MG119-RELATED"/>
    <property type="match status" value="1"/>
</dbReference>
<dbReference type="InterPro" id="IPR003439">
    <property type="entry name" value="ABC_transporter-like_ATP-bd"/>
</dbReference>
<dbReference type="EC" id="3.6.3.17" evidence="6"/>
<evidence type="ECO:0000256" key="1">
    <source>
        <dbReference type="ARBA" id="ARBA00022448"/>
    </source>
</evidence>
<keyword evidence="3" id="KW-0547">Nucleotide-binding</keyword>
<dbReference type="OrthoDB" id="9776369at2"/>
<keyword evidence="7" id="KW-1185">Reference proteome</keyword>
<dbReference type="SMART" id="SM00382">
    <property type="entry name" value="AAA"/>
    <property type="match status" value="1"/>
</dbReference>
<dbReference type="Pfam" id="PF00005">
    <property type="entry name" value="ABC_tran"/>
    <property type="match status" value="1"/>
</dbReference>
<name>A0A2Z2NZE3_9GAMM</name>
<keyword evidence="2" id="KW-0677">Repeat</keyword>
<sequence length="250" mass="27373">MTAEVILSVDNVSKRFGGTKASSNISLELHAGEVLALAGDNGAGKSTLIKMIAGVHPPDEGEIRFAGQTISKRSPQEVRDLGIETIYQDLALADNLDVGINIFLGREKMKRVLGLPVLDRKHMREEARGALKHLGIRLNDLSMPVQFLSGGQRQAIAISRAVYWKAKVIIMDEPTAALGVPEQREVKALIKKLKSQGVAIILISHNLSDIFEVSDRIFVLERGRKAGERLISDTNEDEVVAMMMGRVLDD</sequence>
<dbReference type="Proteomes" id="UP000250079">
    <property type="component" value="Chromosome"/>
</dbReference>
<dbReference type="EMBL" id="CP018632">
    <property type="protein sequence ID" value="ASJ76816.1"/>
    <property type="molecule type" value="Genomic_DNA"/>
</dbReference>
<keyword evidence="6" id="KW-0378">Hydrolase</keyword>
<reference evidence="6 7" key="1">
    <citation type="submission" date="2016-12" db="EMBL/GenBank/DDBJ databases">
        <authorList>
            <person name="Song W.-J."/>
            <person name="Kurnit D.M."/>
        </authorList>
    </citation>
    <scope>NUCLEOTIDE SEQUENCE [LARGE SCALE GENOMIC DNA]</scope>
    <source>
        <strain evidence="6 7">IMCC3135</strain>
    </source>
</reference>
<dbReference type="CDD" id="cd03216">
    <property type="entry name" value="ABC_Carb_Monos_I"/>
    <property type="match status" value="1"/>
</dbReference>
<organism evidence="6 7">
    <name type="scientific">Granulosicoccus antarcticus IMCC3135</name>
    <dbReference type="NCBI Taxonomy" id="1192854"/>
    <lineage>
        <taxon>Bacteria</taxon>
        <taxon>Pseudomonadati</taxon>
        <taxon>Pseudomonadota</taxon>
        <taxon>Gammaproteobacteria</taxon>
        <taxon>Chromatiales</taxon>
        <taxon>Granulosicoccaceae</taxon>
        <taxon>Granulosicoccus</taxon>
    </lineage>
</organism>
<dbReference type="AlphaFoldDB" id="A0A2Z2NZE3"/>
<protein>
    <submittedName>
        <fullName evidence="6">Ribose import ATP-binding protein RbsA</fullName>
        <ecNumber evidence="6">3.6.3.17</ecNumber>
    </submittedName>
</protein>
<feature type="domain" description="ABC transporter" evidence="5">
    <location>
        <begin position="7"/>
        <end position="247"/>
    </location>
</feature>
<evidence type="ECO:0000259" key="5">
    <source>
        <dbReference type="PROSITE" id="PS50893"/>
    </source>
</evidence>
<dbReference type="GO" id="GO:0016887">
    <property type="term" value="F:ATP hydrolysis activity"/>
    <property type="evidence" value="ECO:0007669"/>
    <property type="project" value="InterPro"/>
</dbReference>
<evidence type="ECO:0000313" key="6">
    <source>
        <dbReference type="EMBL" id="ASJ76816.1"/>
    </source>
</evidence>
<dbReference type="GO" id="GO:0005524">
    <property type="term" value="F:ATP binding"/>
    <property type="evidence" value="ECO:0007669"/>
    <property type="project" value="UniProtKB-KW"/>
</dbReference>
<dbReference type="InterPro" id="IPR050107">
    <property type="entry name" value="ABC_carbohydrate_import_ATPase"/>
</dbReference>
<keyword evidence="1" id="KW-0813">Transport</keyword>
<dbReference type="InterPro" id="IPR017871">
    <property type="entry name" value="ABC_transporter-like_CS"/>
</dbReference>
<evidence type="ECO:0000256" key="2">
    <source>
        <dbReference type="ARBA" id="ARBA00022737"/>
    </source>
</evidence>
<dbReference type="PANTHER" id="PTHR43790:SF9">
    <property type="entry name" value="GALACTOFURANOSE TRANSPORTER ATP-BINDING PROTEIN YTFR"/>
    <property type="match status" value="1"/>
</dbReference>
<dbReference type="InterPro" id="IPR027417">
    <property type="entry name" value="P-loop_NTPase"/>
</dbReference>
<evidence type="ECO:0000256" key="4">
    <source>
        <dbReference type="ARBA" id="ARBA00022840"/>
    </source>
</evidence>
<dbReference type="PROSITE" id="PS50893">
    <property type="entry name" value="ABC_TRANSPORTER_2"/>
    <property type="match status" value="1"/>
</dbReference>
<dbReference type="KEGG" id="gai:IMCC3135_33880"/>
<gene>
    <name evidence="6" type="primary">rbsA_14</name>
    <name evidence="6" type="ORF">IMCC3135_33880</name>
</gene>
<dbReference type="RefSeq" id="WP_088921539.1">
    <property type="nucleotide sequence ID" value="NZ_CP018632.1"/>
</dbReference>
<proteinExistence type="predicted"/>
<dbReference type="PROSITE" id="PS00211">
    <property type="entry name" value="ABC_TRANSPORTER_1"/>
    <property type="match status" value="1"/>
</dbReference>
<keyword evidence="4 6" id="KW-0067">ATP-binding</keyword>
<dbReference type="Gene3D" id="3.40.50.300">
    <property type="entry name" value="P-loop containing nucleotide triphosphate hydrolases"/>
    <property type="match status" value="1"/>
</dbReference>
<dbReference type="SUPFAM" id="SSF52540">
    <property type="entry name" value="P-loop containing nucleoside triphosphate hydrolases"/>
    <property type="match status" value="1"/>
</dbReference>